<evidence type="ECO:0000256" key="1">
    <source>
        <dbReference type="SAM" id="Phobius"/>
    </source>
</evidence>
<sequence>MESKYEHQVDDWLWLPRAMGSFFLKMPSTNCEGGRVENVWIFTKSAIIGIVILIGGLMKIIDDLNEAKIALFIMEMAGTVIITSLLPFVHFYNQWRQRRKIFEALQIIDDVHIQLGQNERTHINNTRSYIAIGASALVLILELFVLEGKSTVEYVAYYIVYYIGLFFELSVAIEFNILTKAILALRGRMITKFQNVDSNHDALVPWCVKMENRLLHANVLIYKAYELVTLLFIGHYFFVVFFLVYLLSDDWTDTSYSSPMLGRFCSLCYFFIVQGPPWLVAGPSEKHLTQIDDLDNAINKIWSSCSFSTQNLITMHYLRKRHLWAKQAYCYKMFPVSYATLMSAMSTSIMYVVIIFQLGV</sequence>
<dbReference type="EMBL" id="AP028909">
    <property type="protein sequence ID" value="BES87899.1"/>
    <property type="molecule type" value="Genomic_DNA"/>
</dbReference>
<feature type="transmembrane region" description="Helical" evidence="1">
    <location>
        <begin position="158"/>
        <end position="179"/>
    </location>
</feature>
<accession>A0ABN7A9S2</accession>
<keyword evidence="3" id="KW-1185">Reference proteome</keyword>
<proteinExistence type="predicted"/>
<evidence type="ECO:0000313" key="2">
    <source>
        <dbReference type="EMBL" id="BES87899.1"/>
    </source>
</evidence>
<feature type="transmembrane region" description="Helical" evidence="1">
    <location>
        <begin position="39"/>
        <end position="57"/>
    </location>
</feature>
<dbReference type="Proteomes" id="UP001307889">
    <property type="component" value="Chromosome 1"/>
</dbReference>
<feature type="transmembrane region" description="Helical" evidence="1">
    <location>
        <begin position="336"/>
        <end position="358"/>
    </location>
</feature>
<feature type="transmembrane region" description="Helical" evidence="1">
    <location>
        <begin position="129"/>
        <end position="146"/>
    </location>
</feature>
<keyword evidence="1" id="KW-0812">Transmembrane</keyword>
<keyword evidence="1" id="KW-0472">Membrane</keyword>
<keyword evidence="1" id="KW-1133">Transmembrane helix</keyword>
<name>A0ABN7A9S2_9HEMI</name>
<evidence type="ECO:0008006" key="4">
    <source>
        <dbReference type="Google" id="ProtNLM"/>
    </source>
</evidence>
<gene>
    <name evidence="2" type="ORF">NTJ_00704</name>
</gene>
<organism evidence="2 3">
    <name type="scientific">Nesidiocoris tenuis</name>
    <dbReference type="NCBI Taxonomy" id="355587"/>
    <lineage>
        <taxon>Eukaryota</taxon>
        <taxon>Metazoa</taxon>
        <taxon>Ecdysozoa</taxon>
        <taxon>Arthropoda</taxon>
        <taxon>Hexapoda</taxon>
        <taxon>Insecta</taxon>
        <taxon>Pterygota</taxon>
        <taxon>Neoptera</taxon>
        <taxon>Paraneoptera</taxon>
        <taxon>Hemiptera</taxon>
        <taxon>Heteroptera</taxon>
        <taxon>Panheteroptera</taxon>
        <taxon>Cimicomorpha</taxon>
        <taxon>Miridae</taxon>
        <taxon>Dicyphina</taxon>
        <taxon>Nesidiocoris</taxon>
    </lineage>
</organism>
<evidence type="ECO:0000313" key="3">
    <source>
        <dbReference type="Proteomes" id="UP001307889"/>
    </source>
</evidence>
<feature type="transmembrane region" description="Helical" evidence="1">
    <location>
        <begin position="260"/>
        <end position="281"/>
    </location>
</feature>
<reference evidence="2 3" key="1">
    <citation type="submission" date="2023-09" db="EMBL/GenBank/DDBJ databases">
        <title>Nesidiocoris tenuis whole genome shotgun sequence.</title>
        <authorList>
            <person name="Shibata T."/>
            <person name="Shimoda M."/>
            <person name="Kobayashi T."/>
            <person name="Uehara T."/>
        </authorList>
    </citation>
    <scope>NUCLEOTIDE SEQUENCE [LARGE SCALE GENOMIC DNA]</scope>
    <source>
        <strain evidence="2 3">Japan</strain>
    </source>
</reference>
<protein>
    <recommendedName>
        <fullName evidence="4">Gustatory receptor</fullName>
    </recommendedName>
</protein>
<feature type="transmembrane region" description="Helical" evidence="1">
    <location>
        <begin position="69"/>
        <end position="92"/>
    </location>
</feature>
<feature type="transmembrane region" description="Helical" evidence="1">
    <location>
        <begin position="227"/>
        <end position="248"/>
    </location>
</feature>